<accession>A0A8E2F3P2</accession>
<evidence type="ECO:0000313" key="1">
    <source>
        <dbReference type="EMBL" id="OCL09713.1"/>
    </source>
</evidence>
<dbReference type="Proteomes" id="UP000250140">
    <property type="component" value="Unassembled WGS sequence"/>
</dbReference>
<evidence type="ECO:0000313" key="2">
    <source>
        <dbReference type="Proteomes" id="UP000250140"/>
    </source>
</evidence>
<gene>
    <name evidence="1" type="ORF">AOQ84DRAFT_15053</name>
</gene>
<reference evidence="1 2" key="1">
    <citation type="journal article" date="2016" name="Nat. Commun.">
        <title>Ectomycorrhizal ecology is imprinted in the genome of the dominant symbiotic fungus Cenococcum geophilum.</title>
        <authorList>
            <consortium name="DOE Joint Genome Institute"/>
            <person name="Peter M."/>
            <person name="Kohler A."/>
            <person name="Ohm R.A."/>
            <person name="Kuo A."/>
            <person name="Krutzmann J."/>
            <person name="Morin E."/>
            <person name="Arend M."/>
            <person name="Barry K.W."/>
            <person name="Binder M."/>
            <person name="Choi C."/>
            <person name="Clum A."/>
            <person name="Copeland A."/>
            <person name="Grisel N."/>
            <person name="Haridas S."/>
            <person name="Kipfer T."/>
            <person name="LaButti K."/>
            <person name="Lindquist E."/>
            <person name="Lipzen A."/>
            <person name="Maire R."/>
            <person name="Meier B."/>
            <person name="Mihaltcheva S."/>
            <person name="Molinier V."/>
            <person name="Murat C."/>
            <person name="Poggeler S."/>
            <person name="Quandt C.A."/>
            <person name="Sperisen C."/>
            <person name="Tritt A."/>
            <person name="Tisserant E."/>
            <person name="Crous P.W."/>
            <person name="Henrissat B."/>
            <person name="Nehls U."/>
            <person name="Egli S."/>
            <person name="Spatafora J.W."/>
            <person name="Grigoriev I.V."/>
            <person name="Martin F.M."/>
        </authorList>
    </citation>
    <scope>NUCLEOTIDE SEQUENCE [LARGE SCALE GENOMIC DNA]</scope>
    <source>
        <strain evidence="1 2">CBS 207.34</strain>
    </source>
</reference>
<dbReference type="AlphaFoldDB" id="A0A8E2F3P2"/>
<organism evidence="1 2">
    <name type="scientific">Glonium stellatum</name>
    <dbReference type="NCBI Taxonomy" id="574774"/>
    <lineage>
        <taxon>Eukaryota</taxon>
        <taxon>Fungi</taxon>
        <taxon>Dikarya</taxon>
        <taxon>Ascomycota</taxon>
        <taxon>Pezizomycotina</taxon>
        <taxon>Dothideomycetes</taxon>
        <taxon>Pleosporomycetidae</taxon>
        <taxon>Gloniales</taxon>
        <taxon>Gloniaceae</taxon>
        <taxon>Glonium</taxon>
    </lineage>
</organism>
<dbReference type="EMBL" id="KV749375">
    <property type="protein sequence ID" value="OCL09713.1"/>
    <property type="molecule type" value="Genomic_DNA"/>
</dbReference>
<protein>
    <submittedName>
        <fullName evidence="1">Uncharacterized protein</fullName>
    </submittedName>
</protein>
<proteinExistence type="predicted"/>
<name>A0A8E2F3P2_9PEZI</name>
<sequence length="137" mass="14730">MTLSLATAVPPLASSTCGSDGMYPCIRGRSEYAVSGRFSKEAGNRAEQRQRLSARGTWLLRWASTPGRPQSRQGLFCGPLLSAESRIAVVGGSRELFRGQSSAAAVWSGTRRLTIAWLADHAANETVRGETESQAMK</sequence>
<keyword evidence="2" id="KW-1185">Reference proteome</keyword>